<gene>
    <name evidence="2" type="ORF">SDC9_150387</name>
</gene>
<dbReference type="EMBL" id="VSSQ01049088">
    <property type="protein sequence ID" value="MPN03162.1"/>
    <property type="molecule type" value="Genomic_DNA"/>
</dbReference>
<reference evidence="2" key="1">
    <citation type="submission" date="2019-08" db="EMBL/GenBank/DDBJ databases">
        <authorList>
            <person name="Kucharzyk K."/>
            <person name="Murdoch R.W."/>
            <person name="Higgins S."/>
            <person name="Loffler F."/>
        </authorList>
    </citation>
    <scope>NUCLEOTIDE SEQUENCE</scope>
</reference>
<keyword evidence="1" id="KW-1133">Transmembrane helix</keyword>
<dbReference type="AlphaFoldDB" id="A0A645EPG2"/>
<sequence length="58" mass="6539">MGLIISIGALVFAIITNIIISVRTRPARQEPRSEQSREASRLAIQKLLEYGRDEKSNK</sequence>
<protein>
    <submittedName>
        <fullName evidence="2">Uncharacterized protein</fullName>
    </submittedName>
</protein>
<comment type="caution">
    <text evidence="2">The sequence shown here is derived from an EMBL/GenBank/DDBJ whole genome shotgun (WGS) entry which is preliminary data.</text>
</comment>
<evidence type="ECO:0000256" key="1">
    <source>
        <dbReference type="SAM" id="Phobius"/>
    </source>
</evidence>
<feature type="transmembrane region" description="Helical" evidence="1">
    <location>
        <begin position="6"/>
        <end position="22"/>
    </location>
</feature>
<keyword evidence="1" id="KW-0472">Membrane</keyword>
<keyword evidence="1" id="KW-0812">Transmembrane</keyword>
<name>A0A645EPG2_9ZZZZ</name>
<proteinExistence type="predicted"/>
<organism evidence="2">
    <name type="scientific">bioreactor metagenome</name>
    <dbReference type="NCBI Taxonomy" id="1076179"/>
    <lineage>
        <taxon>unclassified sequences</taxon>
        <taxon>metagenomes</taxon>
        <taxon>ecological metagenomes</taxon>
    </lineage>
</organism>
<evidence type="ECO:0000313" key="2">
    <source>
        <dbReference type="EMBL" id="MPN03162.1"/>
    </source>
</evidence>
<accession>A0A645EPG2</accession>